<keyword evidence="2 5" id="KW-0158">Chromosome</keyword>
<keyword evidence="3" id="KW-1017">Isopeptide bond</keyword>
<dbReference type="Pfam" id="PF00125">
    <property type="entry name" value="Histone"/>
    <property type="match status" value="1"/>
</dbReference>
<dbReference type="InterPro" id="IPR007125">
    <property type="entry name" value="H2A/H2B/H3"/>
</dbReference>
<dbReference type="GO" id="GO:0005634">
    <property type="term" value="C:nucleus"/>
    <property type="evidence" value="ECO:0007669"/>
    <property type="project" value="UniProtKB-SubCell"/>
</dbReference>
<dbReference type="GO" id="GO:0030527">
    <property type="term" value="F:structural constituent of chromatin"/>
    <property type="evidence" value="ECO:0007669"/>
    <property type="project" value="InterPro"/>
</dbReference>
<keyword evidence="5" id="KW-0539">Nucleus</keyword>
<evidence type="ECO:0000256" key="4">
    <source>
        <dbReference type="ARBA" id="ARBA00023269"/>
    </source>
</evidence>
<feature type="compositionally biased region" description="Pro residues" evidence="6">
    <location>
        <begin position="281"/>
        <end position="299"/>
    </location>
</feature>
<dbReference type="AlphaFoldDB" id="A0A914I2K9"/>
<dbReference type="WBParaSite" id="Gr19_v10_g6734.t1">
    <property type="protein sequence ID" value="Gr19_v10_g6734.t1"/>
    <property type="gene ID" value="Gr19_v10_g6734"/>
</dbReference>
<dbReference type="CDD" id="cd00074">
    <property type="entry name" value="HFD_H2A"/>
    <property type="match status" value="1"/>
</dbReference>
<proteinExistence type="inferred from homology"/>
<evidence type="ECO:0000313" key="11">
    <source>
        <dbReference type="WBParaSite" id="Gr19_v10_g6734.t1"/>
    </source>
</evidence>
<dbReference type="InterPro" id="IPR032454">
    <property type="entry name" value="Histone_H2A_C"/>
</dbReference>
<comment type="subunit">
    <text evidence="5">The nucleosome is a histone octamer containing two molecules each of H2A, H2B, H3 and H4 assembled in one H3-H4 heterotetramer and two H2A-H2B heterodimers. The octamer wraps approximately 147 bp of DNA.</text>
</comment>
<name>A0A914I2K9_GLORO</name>
<keyword evidence="10" id="KW-1185">Reference proteome</keyword>
<dbReference type="GO" id="GO:0046982">
    <property type="term" value="F:protein heterodimerization activity"/>
    <property type="evidence" value="ECO:0007669"/>
    <property type="project" value="InterPro"/>
</dbReference>
<dbReference type="GO" id="GO:0000786">
    <property type="term" value="C:nucleosome"/>
    <property type="evidence" value="ECO:0007669"/>
    <property type="project" value="UniProtKB-KW"/>
</dbReference>
<dbReference type="InterPro" id="IPR002119">
    <property type="entry name" value="Histone_H2A"/>
</dbReference>
<evidence type="ECO:0000256" key="7">
    <source>
        <dbReference type="SAM" id="Phobius"/>
    </source>
</evidence>
<evidence type="ECO:0000313" key="10">
    <source>
        <dbReference type="Proteomes" id="UP000887572"/>
    </source>
</evidence>
<feature type="domain" description="Core Histone H2A/H2B/H3" evidence="8">
    <location>
        <begin position="43"/>
        <end position="88"/>
    </location>
</feature>
<organism evidence="10 11">
    <name type="scientific">Globodera rostochiensis</name>
    <name type="common">Golden nematode worm</name>
    <name type="synonym">Heterodera rostochiensis</name>
    <dbReference type="NCBI Taxonomy" id="31243"/>
    <lineage>
        <taxon>Eukaryota</taxon>
        <taxon>Metazoa</taxon>
        <taxon>Ecdysozoa</taxon>
        <taxon>Nematoda</taxon>
        <taxon>Chromadorea</taxon>
        <taxon>Rhabditida</taxon>
        <taxon>Tylenchina</taxon>
        <taxon>Tylenchomorpha</taxon>
        <taxon>Tylenchoidea</taxon>
        <taxon>Heteroderidae</taxon>
        <taxon>Heteroderinae</taxon>
        <taxon>Globodera</taxon>
    </lineage>
</organism>
<keyword evidence="7" id="KW-0472">Membrane</keyword>
<evidence type="ECO:0000259" key="9">
    <source>
        <dbReference type="Pfam" id="PF16211"/>
    </source>
</evidence>
<dbReference type="SUPFAM" id="SSF47113">
    <property type="entry name" value="Histone-fold"/>
    <property type="match status" value="1"/>
</dbReference>
<evidence type="ECO:0000259" key="8">
    <source>
        <dbReference type="Pfam" id="PF00125"/>
    </source>
</evidence>
<evidence type="ECO:0000256" key="3">
    <source>
        <dbReference type="ARBA" id="ARBA00022499"/>
    </source>
</evidence>
<accession>A0A914I2K9</accession>
<dbReference type="PRINTS" id="PR00620">
    <property type="entry name" value="HISTONEH2A"/>
</dbReference>
<keyword evidence="7" id="KW-1133">Transmembrane helix</keyword>
<feature type="transmembrane region" description="Helical" evidence="7">
    <location>
        <begin position="125"/>
        <end position="143"/>
    </location>
</feature>
<dbReference type="PANTHER" id="PTHR23430">
    <property type="entry name" value="HISTONE H2A"/>
    <property type="match status" value="1"/>
</dbReference>
<evidence type="ECO:0000256" key="5">
    <source>
        <dbReference type="RuleBase" id="RU003767"/>
    </source>
</evidence>
<feature type="region of interest" description="Disordered" evidence="6">
    <location>
        <begin position="267"/>
        <end position="299"/>
    </location>
</feature>
<evidence type="ECO:0000256" key="2">
    <source>
        <dbReference type="ARBA" id="ARBA00022454"/>
    </source>
</evidence>
<dbReference type="Proteomes" id="UP000887572">
    <property type="component" value="Unplaced"/>
</dbReference>
<dbReference type="Gene3D" id="1.10.20.10">
    <property type="entry name" value="Histone, subunit A"/>
    <property type="match status" value="1"/>
</dbReference>
<protein>
    <recommendedName>
        <fullName evidence="5">Histone H2A</fullName>
    </recommendedName>
</protein>
<comment type="similarity">
    <text evidence="5">Belongs to the histone H2A family.</text>
</comment>
<dbReference type="SMART" id="SM00414">
    <property type="entry name" value="H2A"/>
    <property type="match status" value="1"/>
</dbReference>
<sequence>MRKSLADKRNKFSSVLFSIQQQNLYSPSGVFIVCCVKENSPIVWEPAPVYLAAVLEYLVAEVVELAGKTAQDNNKKRVNPRHLQLAIRNDEELSTLFSGVIISQGGVLPHIQAEVLPKRVFNKRLNLLFCFVVVLVASLLYFANKFGSGKFEIGILLKMNGPSGNDTRPSANDTRSVLTAINPLKRRVSFRDMPNTHEYEYTSSASTVAQTPTKLLMVDELAKYGAINVQMNHTHVIQHTPFHGRLLSFTASNAELVMLNELTKRHGDSYPMPSPTELDKLPPPSVIKPRPRPSPPPYF</sequence>
<keyword evidence="7" id="KW-0812">Transmembrane</keyword>
<keyword evidence="4 5" id="KW-0544">Nucleosome core</keyword>
<dbReference type="GO" id="GO:0003677">
    <property type="term" value="F:DNA binding"/>
    <property type="evidence" value="ECO:0007669"/>
    <property type="project" value="UniProtKB-KW"/>
</dbReference>
<dbReference type="Pfam" id="PF16211">
    <property type="entry name" value="Histone_H2A_C"/>
    <property type="match status" value="1"/>
</dbReference>
<comment type="subcellular location">
    <subcellularLocation>
        <location evidence="1">Chromosome</location>
    </subcellularLocation>
    <subcellularLocation>
        <location evidence="5">Nucleus</location>
    </subcellularLocation>
</comment>
<reference evidence="11" key="1">
    <citation type="submission" date="2022-11" db="UniProtKB">
        <authorList>
            <consortium name="WormBaseParasite"/>
        </authorList>
    </citation>
    <scope>IDENTIFICATION</scope>
</reference>
<keyword evidence="5" id="KW-0238">DNA-binding</keyword>
<feature type="domain" description="Histone H2A C-terminal" evidence="9">
    <location>
        <begin position="91"/>
        <end position="119"/>
    </location>
</feature>
<evidence type="ECO:0000256" key="6">
    <source>
        <dbReference type="SAM" id="MobiDB-lite"/>
    </source>
</evidence>
<dbReference type="InterPro" id="IPR009072">
    <property type="entry name" value="Histone-fold"/>
</dbReference>
<evidence type="ECO:0000256" key="1">
    <source>
        <dbReference type="ARBA" id="ARBA00004286"/>
    </source>
</evidence>